<dbReference type="AlphaFoldDB" id="A0A166GCT3"/>
<reference evidence="4" key="1">
    <citation type="journal article" date="2016" name="Nat. Genet.">
        <title>A high-quality carrot genome assembly provides new insights into carotenoid accumulation and asterid genome evolution.</title>
        <authorList>
            <person name="Iorizzo M."/>
            <person name="Ellison S."/>
            <person name="Senalik D."/>
            <person name="Zeng P."/>
            <person name="Satapoomin P."/>
            <person name="Huang J."/>
            <person name="Bowman M."/>
            <person name="Iovene M."/>
            <person name="Sanseverino W."/>
            <person name="Cavagnaro P."/>
            <person name="Yildiz M."/>
            <person name="Macko-Podgorni A."/>
            <person name="Moranska E."/>
            <person name="Grzebelus E."/>
            <person name="Grzebelus D."/>
            <person name="Ashrafi H."/>
            <person name="Zheng Z."/>
            <person name="Cheng S."/>
            <person name="Spooner D."/>
            <person name="Van Deynze A."/>
            <person name="Simon P."/>
        </authorList>
    </citation>
    <scope>NUCLEOTIDE SEQUENCE [LARGE SCALE GENOMIC DNA]</scope>
    <source>
        <tissue evidence="4">Leaf</tissue>
    </source>
</reference>
<dbReference type="SUPFAM" id="SSF51395">
    <property type="entry name" value="FMN-linked oxidoreductases"/>
    <property type="match status" value="1"/>
</dbReference>
<dbReference type="InterPro" id="IPR013785">
    <property type="entry name" value="Aldolase_TIM"/>
</dbReference>
<dbReference type="EMBL" id="LNRQ01000001">
    <property type="protein sequence ID" value="KZN08817.1"/>
    <property type="molecule type" value="Genomic_DNA"/>
</dbReference>
<dbReference type="OMA" id="YMVESIN"/>
<dbReference type="PANTHER" id="PTHR22893">
    <property type="entry name" value="NADH OXIDOREDUCTASE-RELATED"/>
    <property type="match status" value="1"/>
</dbReference>
<sequence length="114" mass="12904">MAKSLNKYDILYSHLIEPRMKTVGEITECLVPMRKAFKNTFIVAGGYGREDGTKAVPENLADIAYGRQFLANPDLPKRFHLNAPVNKYNRNTFYTSDPVVGYTVYPSLDETVLL</sequence>
<keyword evidence="1" id="KW-0285">Flavoprotein</keyword>
<name>A0A166GCT3_DAUCS</name>
<dbReference type="GO" id="GO:0016491">
    <property type="term" value="F:oxidoreductase activity"/>
    <property type="evidence" value="ECO:0007669"/>
    <property type="project" value="InterPro"/>
</dbReference>
<evidence type="ECO:0000313" key="4">
    <source>
        <dbReference type="EMBL" id="KZN08817.1"/>
    </source>
</evidence>
<dbReference type="Gramene" id="KZN08817">
    <property type="protein sequence ID" value="KZN08817"/>
    <property type="gene ID" value="DCAR_001473"/>
</dbReference>
<gene>
    <name evidence="4" type="ORF">DCAR_001473</name>
</gene>
<evidence type="ECO:0000256" key="1">
    <source>
        <dbReference type="ARBA" id="ARBA00022630"/>
    </source>
</evidence>
<evidence type="ECO:0000256" key="2">
    <source>
        <dbReference type="ARBA" id="ARBA00022643"/>
    </source>
</evidence>
<accession>A0A166GCT3</accession>
<organism evidence="4">
    <name type="scientific">Daucus carota subsp. sativus</name>
    <name type="common">Carrot</name>
    <dbReference type="NCBI Taxonomy" id="79200"/>
    <lineage>
        <taxon>Eukaryota</taxon>
        <taxon>Viridiplantae</taxon>
        <taxon>Streptophyta</taxon>
        <taxon>Embryophyta</taxon>
        <taxon>Tracheophyta</taxon>
        <taxon>Spermatophyta</taxon>
        <taxon>Magnoliopsida</taxon>
        <taxon>eudicotyledons</taxon>
        <taxon>Gunneridae</taxon>
        <taxon>Pentapetalae</taxon>
        <taxon>asterids</taxon>
        <taxon>campanulids</taxon>
        <taxon>Apiales</taxon>
        <taxon>Apiaceae</taxon>
        <taxon>Apioideae</taxon>
        <taxon>Scandiceae</taxon>
        <taxon>Daucinae</taxon>
        <taxon>Daucus</taxon>
        <taxon>Daucus sect. Daucus</taxon>
    </lineage>
</organism>
<keyword evidence="3" id="KW-0521">NADP</keyword>
<dbReference type="STRING" id="79200.A0A166GCT3"/>
<comment type="caution">
    <text evidence="4">The sequence shown here is derived from an EMBL/GenBank/DDBJ whole genome shotgun (WGS) entry which is preliminary data.</text>
</comment>
<proteinExistence type="predicted"/>
<dbReference type="GO" id="GO:0010181">
    <property type="term" value="F:FMN binding"/>
    <property type="evidence" value="ECO:0007669"/>
    <property type="project" value="InterPro"/>
</dbReference>
<dbReference type="InterPro" id="IPR045247">
    <property type="entry name" value="Oye-like"/>
</dbReference>
<dbReference type="PANTHER" id="PTHR22893:SF91">
    <property type="entry name" value="NADPH DEHYDROGENASE 2-RELATED"/>
    <property type="match status" value="1"/>
</dbReference>
<dbReference type="Gene3D" id="3.20.20.70">
    <property type="entry name" value="Aldolase class I"/>
    <property type="match status" value="1"/>
</dbReference>
<protein>
    <submittedName>
        <fullName evidence="4">Uncharacterized protein</fullName>
    </submittedName>
</protein>
<evidence type="ECO:0000256" key="3">
    <source>
        <dbReference type="ARBA" id="ARBA00022857"/>
    </source>
</evidence>
<keyword evidence="2" id="KW-0288">FMN</keyword>